<dbReference type="EMBL" id="BLKM01000627">
    <property type="protein sequence ID" value="GFG36280.1"/>
    <property type="molecule type" value="Genomic_DNA"/>
</dbReference>
<dbReference type="InParanoid" id="A0A6L2PXG3"/>
<dbReference type="InterPro" id="IPR012295">
    <property type="entry name" value="TBP_dom_sf"/>
</dbReference>
<dbReference type="PANTHER" id="PTHR10126">
    <property type="entry name" value="TATA-BOX BINDING PROTEIN"/>
    <property type="match status" value="1"/>
</dbReference>
<keyword evidence="3" id="KW-0804">Transcription</keyword>
<dbReference type="Gene3D" id="3.30.310.10">
    <property type="entry name" value="TATA-Binding Protein"/>
    <property type="match status" value="2"/>
</dbReference>
<dbReference type="SUPFAM" id="SSF55945">
    <property type="entry name" value="TATA-box binding protein-like"/>
    <property type="match status" value="1"/>
</dbReference>
<organism evidence="5 6">
    <name type="scientific">Coptotermes formosanus</name>
    <name type="common">Formosan subterranean termite</name>
    <dbReference type="NCBI Taxonomy" id="36987"/>
    <lineage>
        <taxon>Eukaryota</taxon>
        <taxon>Metazoa</taxon>
        <taxon>Ecdysozoa</taxon>
        <taxon>Arthropoda</taxon>
        <taxon>Hexapoda</taxon>
        <taxon>Insecta</taxon>
        <taxon>Pterygota</taxon>
        <taxon>Neoptera</taxon>
        <taxon>Polyneoptera</taxon>
        <taxon>Dictyoptera</taxon>
        <taxon>Blattodea</taxon>
        <taxon>Blattoidea</taxon>
        <taxon>Termitoidae</taxon>
        <taxon>Rhinotermitidae</taxon>
        <taxon>Coptotermes</taxon>
    </lineage>
</organism>
<dbReference type="Proteomes" id="UP000502823">
    <property type="component" value="Unassembled WGS sequence"/>
</dbReference>
<proteinExistence type="inferred from homology"/>
<evidence type="ECO:0000256" key="3">
    <source>
        <dbReference type="ARBA" id="ARBA00023163"/>
    </source>
</evidence>
<comment type="caution">
    <text evidence="5">The sequence shown here is derived from an EMBL/GenBank/DDBJ whole genome shotgun (WGS) entry which is preliminary data.</text>
</comment>
<evidence type="ECO:0000313" key="5">
    <source>
        <dbReference type="EMBL" id="GFG36280.1"/>
    </source>
</evidence>
<evidence type="ECO:0000313" key="6">
    <source>
        <dbReference type="Proteomes" id="UP000502823"/>
    </source>
</evidence>
<dbReference type="GO" id="GO:0006352">
    <property type="term" value="P:DNA-templated transcription initiation"/>
    <property type="evidence" value="ECO:0007669"/>
    <property type="project" value="InterPro"/>
</dbReference>
<dbReference type="OrthoDB" id="2127950at2759"/>
<keyword evidence="2" id="KW-0238">DNA-binding</keyword>
<evidence type="ECO:0000256" key="2">
    <source>
        <dbReference type="ARBA" id="ARBA00023125"/>
    </source>
</evidence>
<accession>A0A6L2PXG3</accession>
<dbReference type="PRINTS" id="PR00686">
    <property type="entry name" value="TIFACTORIID"/>
</dbReference>
<dbReference type="InterPro" id="IPR000814">
    <property type="entry name" value="TBP"/>
</dbReference>
<reference evidence="6" key="1">
    <citation type="submission" date="2020-01" db="EMBL/GenBank/DDBJ databases">
        <title>Draft genome sequence of the Termite Coptotermes fromosanus.</title>
        <authorList>
            <person name="Itakura S."/>
            <person name="Yosikawa Y."/>
            <person name="Umezawa K."/>
        </authorList>
    </citation>
    <scope>NUCLEOTIDE SEQUENCE [LARGE SCALE GENOMIC DNA]</scope>
</reference>
<evidence type="ECO:0000256" key="4">
    <source>
        <dbReference type="SAM" id="MobiDB-lite"/>
    </source>
</evidence>
<protein>
    <recommendedName>
        <fullName evidence="7">TATA-box-binding protein</fullName>
    </recommendedName>
</protein>
<dbReference type="AlphaFoldDB" id="A0A6L2PXG3"/>
<feature type="region of interest" description="Disordered" evidence="4">
    <location>
        <begin position="50"/>
        <end position="72"/>
    </location>
</feature>
<name>A0A6L2PXG3_COPFO</name>
<dbReference type="GO" id="GO:0003677">
    <property type="term" value="F:DNA binding"/>
    <property type="evidence" value="ECO:0007669"/>
    <property type="project" value="UniProtKB-KW"/>
</dbReference>
<keyword evidence="6" id="KW-1185">Reference proteome</keyword>
<dbReference type="FunFam" id="3.30.310.10:FF:000001">
    <property type="entry name" value="TATA-box-binding protein 2"/>
    <property type="match status" value="1"/>
</dbReference>
<evidence type="ECO:0000256" key="1">
    <source>
        <dbReference type="ARBA" id="ARBA00005560"/>
    </source>
</evidence>
<dbReference type="Pfam" id="PF00352">
    <property type="entry name" value="TBP"/>
    <property type="match status" value="1"/>
</dbReference>
<gene>
    <name evidence="5" type="ORF">Cfor_00812</name>
</gene>
<sequence length="336" mass="37585">MVTKRKLCVAMQNDDLTSCVCSGEVTFMMAESDKKSIESSKAQCAEHLTSPQHTVTSMPPPSSSAVPRPASTHVAPHSLITPLTPVTGDPGLVPTLQNVVSTVNLACPLDLMKINFRTRNSEYNPSRFSGIVMRIREPHTTALLFRSGKMVITGARNEADSRLAARKYARIIQKLGFPVKFLEFKVQNIVGTCDLRFPIRVENLNQMHGQFSSRWDLQVPLSFKAVKRKGLVLLGFLIKIDQASEAKKFLKLSQKIEEQDEDLDRWPEDLRELEAKRWCEKGNNREGWASVAKGAKVLESDMLIVRICNAGSEFAPYNSGMAFCNRSQINTKLLFI</sequence>
<comment type="similarity">
    <text evidence="1">Belongs to the TBP family.</text>
</comment>
<evidence type="ECO:0008006" key="7">
    <source>
        <dbReference type="Google" id="ProtNLM"/>
    </source>
</evidence>